<evidence type="ECO:0000313" key="12">
    <source>
        <dbReference type="Proteomes" id="UP000293045"/>
    </source>
</evidence>
<evidence type="ECO:0000256" key="7">
    <source>
        <dbReference type="ARBA" id="ARBA00047337"/>
    </source>
</evidence>
<dbReference type="Pfam" id="PF02230">
    <property type="entry name" value="Abhydrolase_2"/>
    <property type="match status" value="1"/>
</dbReference>
<dbReference type="Proteomes" id="UP000293045">
    <property type="component" value="Unassembled WGS sequence"/>
</dbReference>
<gene>
    <name evidence="10" type="ORF">CWI36_0298p0010</name>
    <name evidence="9" type="ORF">CWI39_1532p0010</name>
</gene>
<evidence type="ECO:0000256" key="2">
    <source>
        <dbReference type="ARBA" id="ARBA00012423"/>
    </source>
</evidence>
<dbReference type="VEuPathDB" id="MicrosporidiaDB:CWI36_0298p0010"/>
<dbReference type="AlphaFoldDB" id="A0A4Q9LJ23"/>
<evidence type="ECO:0000256" key="5">
    <source>
        <dbReference type="ARBA" id="ARBA00029392"/>
    </source>
</evidence>
<evidence type="ECO:0000256" key="4">
    <source>
        <dbReference type="ARBA" id="ARBA00022801"/>
    </source>
</evidence>
<keyword evidence="4" id="KW-0378">Hydrolase</keyword>
<evidence type="ECO:0000256" key="1">
    <source>
        <dbReference type="ARBA" id="ARBA00006499"/>
    </source>
</evidence>
<dbReference type="VEuPathDB" id="MicrosporidiaDB:CWI39_1532p0010"/>
<dbReference type="SUPFAM" id="SSF53474">
    <property type="entry name" value="alpha/beta-Hydrolases"/>
    <property type="match status" value="1"/>
</dbReference>
<evidence type="ECO:0000259" key="8">
    <source>
        <dbReference type="Pfam" id="PF02230"/>
    </source>
</evidence>
<dbReference type="EMBL" id="PIXR01001532">
    <property type="protein sequence ID" value="TBU00933.1"/>
    <property type="molecule type" value="Genomic_DNA"/>
</dbReference>
<evidence type="ECO:0000313" key="10">
    <source>
        <dbReference type="EMBL" id="TBU07271.1"/>
    </source>
</evidence>
<organism evidence="10 11">
    <name type="scientific">Hamiltosporidium magnivora</name>
    <dbReference type="NCBI Taxonomy" id="148818"/>
    <lineage>
        <taxon>Eukaryota</taxon>
        <taxon>Fungi</taxon>
        <taxon>Fungi incertae sedis</taxon>
        <taxon>Microsporidia</taxon>
        <taxon>Dubosqiidae</taxon>
        <taxon>Hamiltosporidium</taxon>
    </lineage>
</organism>
<proteinExistence type="inferred from homology"/>
<dbReference type="InterPro" id="IPR029058">
    <property type="entry name" value="AB_hydrolase_fold"/>
</dbReference>
<dbReference type="PANTHER" id="PTHR10655:SF17">
    <property type="entry name" value="LYSOPHOSPHOLIPASE-LIKE PROTEIN 1"/>
    <property type="match status" value="1"/>
</dbReference>
<comment type="similarity">
    <text evidence="1">Belongs to the AB hydrolase superfamily. AB hydrolase 2 family.</text>
</comment>
<reference evidence="11 12" key="1">
    <citation type="submission" date="2017-12" db="EMBL/GenBank/DDBJ databases">
        <authorList>
            <person name="Pombert J.-F."/>
            <person name="Haag K.L."/>
            <person name="Ebert D."/>
        </authorList>
    </citation>
    <scope>NUCLEOTIDE SEQUENCE [LARGE SCALE GENOMIC DNA]</scope>
    <source>
        <strain evidence="10">BE-OM-2</strain>
        <strain evidence="9">IL-BN-2</strain>
    </source>
</reference>
<feature type="domain" description="Phospholipase/carboxylesterase/thioesterase" evidence="8">
    <location>
        <begin position="17"/>
        <end position="200"/>
    </location>
</feature>
<comment type="function">
    <text evidence="5">Hydrolyzes fatty acids from S-acylated cysteine residues in proteins with a strong preference for palmitoylated G-alpha proteins over other acyl substrates. Mediates the deacylation of G-alpha proteins such as GPA1 in vivo, but has weak or no activity toward palmitoylated Ras proteins. Has weak lysophospholipase activity in vitro; however such activity may not exist in vivo.</text>
</comment>
<dbReference type="STRING" id="148818.A0A4Q9LJ23"/>
<dbReference type="EMBL" id="PITI01000298">
    <property type="protein sequence ID" value="TBU07271.1"/>
    <property type="molecule type" value="Genomic_DNA"/>
</dbReference>
<accession>A0A4Q9LJ23</accession>
<dbReference type="Proteomes" id="UP000291404">
    <property type="component" value="Unassembled WGS sequence"/>
</dbReference>
<dbReference type="InterPro" id="IPR003140">
    <property type="entry name" value="PLipase/COase/thioEstase"/>
</dbReference>
<dbReference type="GO" id="GO:0008474">
    <property type="term" value="F:palmitoyl-(protein) hydrolase activity"/>
    <property type="evidence" value="ECO:0007669"/>
    <property type="project" value="UniProtKB-EC"/>
</dbReference>
<sequence length="215" mass="24798">MYISMKNPIILNPLATEYLLIFLHGLGDNGENISSIFESYAKRYRNTRMIFPTAMKRKIGICANMEMNAWFNIQSLDLEYEDYDGYRESMENIMKIFNEQNIAPTRTIIAGFSQGGAMSLYIALNEIRYFKSIICCSGFLIDRTNAKNIVKQNITMIHGNKDIVVLPMFGEKSFEILKNKYKQNVKLIKFHGDHTIPNIAFDTIFDGFNDKDLVL</sequence>
<dbReference type="InterPro" id="IPR050565">
    <property type="entry name" value="LYPA1-2/EST-like"/>
</dbReference>
<comment type="caution">
    <text evidence="10">The sequence shown here is derived from an EMBL/GenBank/DDBJ whole genome shotgun (WGS) entry which is preliminary data.</text>
</comment>
<evidence type="ECO:0000313" key="11">
    <source>
        <dbReference type="Proteomes" id="UP000291404"/>
    </source>
</evidence>
<dbReference type="GO" id="GO:0052689">
    <property type="term" value="F:carboxylic ester hydrolase activity"/>
    <property type="evidence" value="ECO:0007669"/>
    <property type="project" value="TreeGrafter"/>
</dbReference>
<dbReference type="Gene3D" id="3.40.50.1820">
    <property type="entry name" value="alpha/beta hydrolase"/>
    <property type="match status" value="1"/>
</dbReference>
<dbReference type="EC" id="3.1.2.22" evidence="2"/>
<dbReference type="GO" id="GO:0005737">
    <property type="term" value="C:cytoplasm"/>
    <property type="evidence" value="ECO:0007669"/>
    <property type="project" value="TreeGrafter"/>
</dbReference>
<dbReference type="PANTHER" id="PTHR10655">
    <property type="entry name" value="LYSOPHOSPHOLIPASE-RELATED"/>
    <property type="match status" value="1"/>
</dbReference>
<evidence type="ECO:0000313" key="9">
    <source>
        <dbReference type="EMBL" id="TBU00933.1"/>
    </source>
</evidence>
<evidence type="ECO:0000256" key="6">
    <source>
        <dbReference type="ARBA" id="ARBA00031195"/>
    </source>
</evidence>
<name>A0A4Q9LJ23_9MICR</name>
<protein>
    <recommendedName>
        <fullName evidence="3">Acyl-protein thioesterase 1</fullName>
        <ecNumber evidence="2">3.1.2.22</ecNumber>
    </recommendedName>
    <alternativeName>
        <fullName evidence="6">Palmitoyl-protein hydrolase</fullName>
    </alternativeName>
</protein>
<keyword evidence="11" id="KW-1185">Reference proteome</keyword>
<comment type="catalytic activity">
    <reaction evidence="7">
        <text>S-hexadecanoyl-L-cysteinyl-[protein] + H2O = L-cysteinyl-[protein] + hexadecanoate + H(+)</text>
        <dbReference type="Rhea" id="RHEA:19233"/>
        <dbReference type="Rhea" id="RHEA-COMP:10131"/>
        <dbReference type="Rhea" id="RHEA-COMP:11032"/>
        <dbReference type="ChEBI" id="CHEBI:7896"/>
        <dbReference type="ChEBI" id="CHEBI:15377"/>
        <dbReference type="ChEBI" id="CHEBI:15378"/>
        <dbReference type="ChEBI" id="CHEBI:29950"/>
        <dbReference type="ChEBI" id="CHEBI:74151"/>
        <dbReference type="EC" id="3.1.2.22"/>
    </reaction>
</comment>
<evidence type="ECO:0000256" key="3">
    <source>
        <dbReference type="ARBA" id="ARBA00014923"/>
    </source>
</evidence>